<sequence>MDKEEVIKHTKALVVRLGIDETESEKIKGMLEDAIVLVLDYTNREKMIDKLYYYARQLVIITWNQEGNEGETSRSEGGVSQSFITDIPEKLKSGLNNYRIGKVVKYYASKKT</sequence>
<accession>A0AC59HUC9</accession>
<evidence type="ECO:0000313" key="2">
    <source>
        <dbReference type="Proteomes" id="UP001317613"/>
    </source>
</evidence>
<proteinExistence type="predicted"/>
<name>A0AC59HUC9_ENTFL</name>
<evidence type="ECO:0000313" key="1">
    <source>
        <dbReference type="EMBL" id="BDQ63235.1"/>
    </source>
</evidence>
<dbReference type="EMBL" id="AP026729">
    <property type="protein sequence ID" value="BDQ63235.1"/>
    <property type="molecule type" value="Genomic_DNA"/>
</dbReference>
<dbReference type="Proteomes" id="UP001317613">
    <property type="component" value="Chromosome"/>
</dbReference>
<reference evidence="1" key="1">
    <citation type="submission" date="2022-08" db="EMBL/GenBank/DDBJ databases">
        <title>Molecular epidemiological analysis of five strains of VanD-type vancomycin-resistant Enterococcus faecalis.</title>
        <authorList>
            <person name="Mimura K."/>
            <person name="Hashimoto Y."/>
            <person name="Tomita H."/>
        </authorList>
    </citation>
    <scope>NUCLEOTIDE SEQUENCE</scope>
    <source>
        <strain evidence="1">SVR2332</strain>
    </source>
</reference>
<organism evidence="1 2">
    <name type="scientific">Enterococcus faecalis</name>
    <name type="common">Streptococcus faecalis</name>
    <dbReference type="NCBI Taxonomy" id="1351"/>
    <lineage>
        <taxon>Bacteria</taxon>
        <taxon>Bacillati</taxon>
        <taxon>Bacillota</taxon>
        <taxon>Bacilli</taxon>
        <taxon>Lactobacillales</taxon>
        <taxon>Enterococcaceae</taxon>
        <taxon>Enterococcus</taxon>
    </lineage>
</organism>
<protein>
    <submittedName>
        <fullName evidence="1">Uncharacterized protein</fullName>
    </submittedName>
</protein>
<gene>
    <name evidence="1" type="ORF">EfsSVR2332_33130</name>
</gene>